<feature type="compositionally biased region" description="Basic and acidic residues" evidence="6">
    <location>
        <begin position="485"/>
        <end position="497"/>
    </location>
</feature>
<protein>
    <recommendedName>
        <fullName evidence="5">Hsp90 chaperone protein kinase-targeting subunit</fullName>
    </recommendedName>
</protein>
<evidence type="ECO:0000256" key="6">
    <source>
        <dbReference type="SAM" id="MobiDB-lite"/>
    </source>
</evidence>
<dbReference type="STRING" id="5627.A0A1C7M0R8"/>
<reference evidence="10 11" key="1">
    <citation type="submission" date="2016-03" db="EMBL/GenBank/DDBJ databases">
        <title>Whole genome sequencing of Grifola frondosa 9006-11.</title>
        <authorList>
            <person name="Min B."/>
            <person name="Park H."/>
            <person name="Kim J.-G."/>
            <person name="Cho H."/>
            <person name="Oh Y.-L."/>
            <person name="Kong W.-S."/>
            <person name="Choi I.-G."/>
        </authorList>
    </citation>
    <scope>NUCLEOTIDE SEQUENCE [LARGE SCALE GENOMIC DNA]</scope>
    <source>
        <strain evidence="10 11">9006-11</strain>
    </source>
</reference>
<dbReference type="GO" id="GO:0005737">
    <property type="term" value="C:cytoplasm"/>
    <property type="evidence" value="ECO:0007669"/>
    <property type="project" value="UniProtKB-SubCell"/>
</dbReference>
<dbReference type="GO" id="GO:0006457">
    <property type="term" value="P:protein folding"/>
    <property type="evidence" value="ECO:0007669"/>
    <property type="project" value="TreeGrafter"/>
</dbReference>
<feature type="compositionally biased region" description="Low complexity" evidence="6">
    <location>
        <begin position="221"/>
        <end position="235"/>
    </location>
</feature>
<comment type="caution">
    <text evidence="10">The sequence shown here is derived from an EMBL/GenBank/DDBJ whole genome shotgun (WGS) entry which is preliminary data.</text>
</comment>
<dbReference type="Pfam" id="PF08565">
    <property type="entry name" value="CDC37_M"/>
    <property type="match status" value="1"/>
</dbReference>
<feature type="domain" description="Cdc37 Hsp90 binding" evidence="8">
    <location>
        <begin position="195"/>
        <end position="357"/>
    </location>
</feature>
<feature type="domain" description="Cdc37 C-terminal" evidence="7">
    <location>
        <begin position="374"/>
        <end position="495"/>
    </location>
</feature>
<keyword evidence="4" id="KW-0143">Chaperone</keyword>
<dbReference type="SMART" id="SM01069">
    <property type="entry name" value="CDC37_C"/>
    <property type="match status" value="1"/>
</dbReference>
<feature type="region of interest" description="Disordered" evidence="6">
    <location>
        <begin position="221"/>
        <end position="244"/>
    </location>
</feature>
<feature type="compositionally biased region" description="Basic and acidic residues" evidence="6">
    <location>
        <begin position="7"/>
        <end position="24"/>
    </location>
</feature>
<evidence type="ECO:0000256" key="2">
    <source>
        <dbReference type="ARBA" id="ARBA00006222"/>
    </source>
</evidence>
<proteinExistence type="inferred from homology"/>
<dbReference type="GO" id="GO:0019901">
    <property type="term" value="F:protein kinase binding"/>
    <property type="evidence" value="ECO:0007669"/>
    <property type="project" value="InterPro"/>
</dbReference>
<evidence type="ECO:0000259" key="9">
    <source>
        <dbReference type="SMART" id="SM01071"/>
    </source>
</evidence>
<dbReference type="OMA" id="NYSKWDQ"/>
<dbReference type="Proteomes" id="UP000092993">
    <property type="component" value="Unassembled WGS sequence"/>
</dbReference>
<dbReference type="GO" id="GO:0051082">
    <property type="term" value="F:unfolded protein binding"/>
    <property type="evidence" value="ECO:0007669"/>
    <property type="project" value="TreeGrafter"/>
</dbReference>
<evidence type="ECO:0000256" key="1">
    <source>
        <dbReference type="ARBA" id="ARBA00004496"/>
    </source>
</evidence>
<dbReference type="OrthoDB" id="440202at2759"/>
<evidence type="ECO:0000256" key="3">
    <source>
        <dbReference type="ARBA" id="ARBA00022490"/>
    </source>
</evidence>
<dbReference type="SUPFAM" id="SSF101391">
    <property type="entry name" value="Hsp90 co-chaperone CDC37"/>
    <property type="match status" value="1"/>
</dbReference>
<evidence type="ECO:0000259" key="8">
    <source>
        <dbReference type="SMART" id="SM01070"/>
    </source>
</evidence>
<sequence length="497" mass="55724">MPLNYSKWDKLELSDDSDIEGHPNVDKKSLIRWKQRDIHEKREARKHHIAQLHAEIACDEVLRSRLRQIVEDVASQGPPHFSALVERFKTQPSPEAPPSNAPEPKTYDEMLLSLMLQVWETAKKDGVEKDDASLGDALISGLKRHVVKLGEVVDDLRKRLHDEEEEQKKKITSEDLHEGFESHYVPPIPEPPAIKGAIVEPKKHTATEYEVINPRGVAAAPSTFSQGASSSSAAVSDEETDDLPELTPSLEKFSHLPLRAYEESWEFVKEHRDVIVPGAADALLVAAFRAQSRGDSKWAQQCVHQSLLLQYCEKLGKDGWYREIFAQRPSLRRMLRTHTDTSVERVRISKAEEAAGGNEQIQLVPENPSQSITFNVPDGPPPETIQLEGPGFENIDIEDVRKALQMRWDVFQSFNPPLQKALKAQSLDEVNKVLGRLNVEKAEEIVKLLDLAGILSFSDGGIRDETGQSNEEDGDEADEEDEAVEESKSKGKGKSKE</sequence>
<dbReference type="Gene3D" id="1.20.58.610">
    <property type="entry name" value="Cdc37, Hsp90 binding domain"/>
    <property type="match status" value="1"/>
</dbReference>
<dbReference type="InterPro" id="IPR038189">
    <property type="entry name" value="Cdc37_Hsp90-bd_sf"/>
</dbReference>
<dbReference type="InterPro" id="IPR004918">
    <property type="entry name" value="Cdc37"/>
</dbReference>
<dbReference type="PANTHER" id="PTHR12800">
    <property type="entry name" value="CDC37-RELATED"/>
    <property type="match status" value="1"/>
</dbReference>
<name>A0A1C7M0R8_GRIFR</name>
<dbReference type="EMBL" id="LUGG01000019">
    <property type="protein sequence ID" value="OBZ68714.1"/>
    <property type="molecule type" value="Genomic_DNA"/>
</dbReference>
<feature type="domain" description="Cdc37 N-terminal" evidence="9">
    <location>
        <begin position="2"/>
        <end position="183"/>
    </location>
</feature>
<dbReference type="Pfam" id="PF08564">
    <property type="entry name" value="CDC37_C"/>
    <property type="match status" value="1"/>
</dbReference>
<dbReference type="GO" id="GO:0031072">
    <property type="term" value="F:heat shock protein binding"/>
    <property type="evidence" value="ECO:0007669"/>
    <property type="project" value="TreeGrafter"/>
</dbReference>
<evidence type="ECO:0000313" key="11">
    <source>
        <dbReference type="Proteomes" id="UP000092993"/>
    </source>
</evidence>
<dbReference type="PANTHER" id="PTHR12800:SF4">
    <property type="entry name" value="HSP90 CO-CHAPERONE CDC37"/>
    <property type="match status" value="1"/>
</dbReference>
<comment type="subcellular location">
    <subcellularLocation>
        <location evidence="1">Cytoplasm</location>
    </subcellularLocation>
</comment>
<dbReference type="InterPro" id="IPR013874">
    <property type="entry name" value="Cdc37_Hsp90-bd"/>
</dbReference>
<dbReference type="Pfam" id="PF03234">
    <property type="entry name" value="CDC37_N"/>
    <property type="match status" value="1"/>
</dbReference>
<dbReference type="SMART" id="SM01070">
    <property type="entry name" value="CDC37_M"/>
    <property type="match status" value="1"/>
</dbReference>
<keyword evidence="11" id="KW-1185">Reference proteome</keyword>
<comment type="similarity">
    <text evidence="2">Belongs to the CDC37 family.</text>
</comment>
<dbReference type="InterPro" id="IPR013873">
    <property type="entry name" value="Cdc37_C"/>
</dbReference>
<feature type="region of interest" description="Disordered" evidence="6">
    <location>
        <begin position="1"/>
        <end position="24"/>
    </location>
</feature>
<gene>
    <name evidence="10" type="primary">cdc37</name>
    <name evidence="10" type="ORF">A0H81_11130</name>
</gene>
<organism evidence="10 11">
    <name type="scientific">Grifola frondosa</name>
    <name type="common">Maitake</name>
    <name type="synonym">Polyporus frondosus</name>
    <dbReference type="NCBI Taxonomy" id="5627"/>
    <lineage>
        <taxon>Eukaryota</taxon>
        <taxon>Fungi</taxon>
        <taxon>Dikarya</taxon>
        <taxon>Basidiomycota</taxon>
        <taxon>Agaricomycotina</taxon>
        <taxon>Agaricomycetes</taxon>
        <taxon>Polyporales</taxon>
        <taxon>Grifolaceae</taxon>
        <taxon>Grifola</taxon>
    </lineage>
</organism>
<dbReference type="GO" id="GO:0051087">
    <property type="term" value="F:protein-folding chaperone binding"/>
    <property type="evidence" value="ECO:0007669"/>
    <property type="project" value="TreeGrafter"/>
</dbReference>
<feature type="region of interest" description="Disordered" evidence="6">
    <location>
        <begin position="458"/>
        <end position="497"/>
    </location>
</feature>
<dbReference type="SMART" id="SM01071">
    <property type="entry name" value="CDC37_N"/>
    <property type="match status" value="1"/>
</dbReference>
<dbReference type="GO" id="GO:0050821">
    <property type="term" value="P:protein stabilization"/>
    <property type="evidence" value="ECO:0007669"/>
    <property type="project" value="TreeGrafter"/>
</dbReference>
<evidence type="ECO:0000256" key="5">
    <source>
        <dbReference type="ARBA" id="ARBA00031396"/>
    </source>
</evidence>
<keyword evidence="3" id="KW-0963">Cytoplasm</keyword>
<feature type="compositionally biased region" description="Acidic residues" evidence="6">
    <location>
        <begin position="470"/>
        <end position="484"/>
    </location>
</feature>
<dbReference type="AlphaFoldDB" id="A0A1C7M0R8"/>
<evidence type="ECO:0000256" key="4">
    <source>
        <dbReference type="ARBA" id="ARBA00023186"/>
    </source>
</evidence>
<evidence type="ECO:0000259" key="7">
    <source>
        <dbReference type="SMART" id="SM01069"/>
    </source>
</evidence>
<evidence type="ECO:0000313" key="10">
    <source>
        <dbReference type="EMBL" id="OBZ68714.1"/>
    </source>
</evidence>
<dbReference type="InterPro" id="IPR013855">
    <property type="entry name" value="Cdc37_N_dom"/>
</dbReference>
<accession>A0A1C7M0R8</accession>